<keyword evidence="2" id="KW-0175">Coiled coil</keyword>
<dbReference type="GO" id="GO:0000155">
    <property type="term" value="F:phosphorelay sensor kinase activity"/>
    <property type="evidence" value="ECO:0007669"/>
    <property type="project" value="TreeGrafter"/>
</dbReference>
<dbReference type="AlphaFoldDB" id="A0A2T0WKC9"/>
<feature type="domain" description="Two component regulator three Y" evidence="4">
    <location>
        <begin position="675"/>
        <end position="733"/>
    </location>
</feature>
<keyword evidence="1" id="KW-0597">Phosphoprotein</keyword>
<evidence type="ECO:0000256" key="1">
    <source>
        <dbReference type="ARBA" id="ARBA00022553"/>
    </source>
</evidence>
<dbReference type="PANTHER" id="PTHR43547">
    <property type="entry name" value="TWO-COMPONENT HISTIDINE KINASE"/>
    <property type="match status" value="1"/>
</dbReference>
<organism evidence="5 6">
    <name type="scientific">Mongoliibacter ruber</name>
    <dbReference type="NCBI Taxonomy" id="1750599"/>
    <lineage>
        <taxon>Bacteria</taxon>
        <taxon>Pseudomonadati</taxon>
        <taxon>Bacteroidota</taxon>
        <taxon>Cytophagia</taxon>
        <taxon>Cytophagales</taxon>
        <taxon>Cyclobacteriaceae</taxon>
        <taxon>Mongoliibacter</taxon>
    </lineage>
</organism>
<proteinExistence type="predicted"/>
<sequence length="875" mass="99465">MTLEVFAKIFAEEEVPLQKFKATGDYVLQFWDNTNGLPQNAVYAMGKDKTGFFWIATEEGLARLDGTTIKVFDKGSYPIMLDQTYYTFFHGKSGIWASSDRSIALLEKTILKVIDCEHIVEDSWIKAISEDANGYLWIGTQDGKVHLWKNDQFNQLPNWKMEVGTETQSLFHMGNGVMLIGTNRGLFAYNYQNNTYSLLTERNVNASKVLVESGRIYIAIPDKGLFRLEEDKKLIELISFEKVKDINFNSLTKDANNNVWAGSTENGIIKINAVGTERYYFDEIKNYTVRKIIYDGENLYLGTHGRGLVIVKPARVRQANHPEILETNVKAVFQDANSNKWVGTKSNGIFRIKDGEISNINTSDGLLLNWINTIGEDAENIYTGTTAGVSVISKNTSKVIGRITEEEGLKSNYVYAVYEDSKERLWILTRYGGLHYRPKNGKLKLIQLPDQFRNTNFNTIKELSNGDILVGSMNYGAFRIVDGVFQENIVLPLKPGENVIYSIHEDLGGDLWFGTHGGIVLYSQGKFNRITKEHGLNSTSVFSITHDGKSGIWISNNFGVQYIPDSELERFKTTGKDNFQATTVTYNKSHGMPNSETNGLIFPSAFKDDEGKIWIPTVEGVGIIDPLNVDWKENSANFQWDEILFADKKMALKETEIIIPAGNSNFQLSFANIDFYNPAEFALSYKIEQLNQEWIPIKDQRTLSFNGLKPGNHTLLVRVLRNGKMDGIHRLDISIKSFFFETLWFKILVISLFIVLVYFVIRYTAKVKIASSLEQLVNQRTLELSTTNHRLKEALEEIESQNVTLKDITWQQSHLVRAPLTKALGLIHLLINYPKYKEVGKSKEELEREILKALEELDGIVRNTHSKSEKFVKDK</sequence>
<evidence type="ECO:0000313" key="6">
    <source>
        <dbReference type="Proteomes" id="UP000238157"/>
    </source>
</evidence>
<dbReference type="Pfam" id="PF07495">
    <property type="entry name" value="Y_Y_Y"/>
    <property type="match status" value="1"/>
</dbReference>
<dbReference type="SUPFAM" id="SSF63829">
    <property type="entry name" value="Calcium-dependent phosphotriesterase"/>
    <property type="match status" value="3"/>
</dbReference>
<name>A0A2T0WKC9_9BACT</name>
<dbReference type="Gene3D" id="2.60.40.10">
    <property type="entry name" value="Immunoglobulins"/>
    <property type="match status" value="1"/>
</dbReference>
<keyword evidence="3" id="KW-1133">Transmembrane helix</keyword>
<dbReference type="InterPro" id="IPR015943">
    <property type="entry name" value="WD40/YVTN_repeat-like_dom_sf"/>
</dbReference>
<feature type="coiled-coil region" evidence="2">
    <location>
        <begin position="836"/>
        <end position="863"/>
    </location>
</feature>
<feature type="transmembrane region" description="Helical" evidence="3">
    <location>
        <begin position="743"/>
        <end position="761"/>
    </location>
</feature>
<keyword evidence="3" id="KW-0472">Membrane</keyword>
<dbReference type="PANTHER" id="PTHR43547:SF2">
    <property type="entry name" value="HYBRID SIGNAL TRANSDUCTION HISTIDINE KINASE C"/>
    <property type="match status" value="1"/>
</dbReference>
<evidence type="ECO:0000259" key="4">
    <source>
        <dbReference type="Pfam" id="PF07495"/>
    </source>
</evidence>
<dbReference type="Pfam" id="PF07494">
    <property type="entry name" value="Reg_prop"/>
    <property type="match status" value="2"/>
</dbReference>
<dbReference type="OrthoDB" id="9806995at2"/>
<dbReference type="EMBL" id="PVTR01000007">
    <property type="protein sequence ID" value="PRY87112.1"/>
    <property type="molecule type" value="Genomic_DNA"/>
</dbReference>
<evidence type="ECO:0000313" key="5">
    <source>
        <dbReference type="EMBL" id="PRY87112.1"/>
    </source>
</evidence>
<keyword evidence="3" id="KW-0812">Transmembrane</keyword>
<dbReference type="InterPro" id="IPR013783">
    <property type="entry name" value="Ig-like_fold"/>
</dbReference>
<protein>
    <submittedName>
        <fullName evidence="5">Ligand-binding sensor domain-containing protein</fullName>
    </submittedName>
</protein>
<evidence type="ECO:0000256" key="3">
    <source>
        <dbReference type="SAM" id="Phobius"/>
    </source>
</evidence>
<dbReference type="Proteomes" id="UP000238157">
    <property type="component" value="Unassembled WGS sequence"/>
</dbReference>
<dbReference type="Gene3D" id="2.130.10.10">
    <property type="entry name" value="YVTN repeat-like/Quinoprotein amine dehydrogenase"/>
    <property type="match status" value="3"/>
</dbReference>
<gene>
    <name evidence="5" type="ORF">CLW00_107181</name>
</gene>
<dbReference type="RefSeq" id="WP_106134130.1">
    <property type="nucleotide sequence ID" value="NZ_PVTR01000007.1"/>
</dbReference>
<keyword evidence="6" id="KW-1185">Reference proteome</keyword>
<dbReference type="InterPro" id="IPR011123">
    <property type="entry name" value="Y_Y_Y"/>
</dbReference>
<reference evidence="5 6" key="1">
    <citation type="submission" date="2018-03" db="EMBL/GenBank/DDBJ databases">
        <title>Genomic Encyclopedia of Archaeal and Bacterial Type Strains, Phase II (KMG-II): from individual species to whole genera.</title>
        <authorList>
            <person name="Goeker M."/>
        </authorList>
    </citation>
    <scope>NUCLEOTIDE SEQUENCE [LARGE SCALE GENOMIC DNA]</scope>
    <source>
        <strain evidence="5 6">DSM 27929</strain>
    </source>
</reference>
<accession>A0A2T0WKC9</accession>
<dbReference type="InterPro" id="IPR011110">
    <property type="entry name" value="Reg_prop"/>
</dbReference>
<comment type="caution">
    <text evidence="5">The sequence shown here is derived from an EMBL/GenBank/DDBJ whole genome shotgun (WGS) entry which is preliminary data.</text>
</comment>
<evidence type="ECO:0000256" key="2">
    <source>
        <dbReference type="SAM" id="Coils"/>
    </source>
</evidence>